<dbReference type="Proteomes" id="UP000001017">
    <property type="component" value="Chromosome"/>
</dbReference>
<organism evidence="2 3">
    <name type="scientific">Thermoplasma volcanium (strain ATCC 51530 / DSM 4299 / JCM 9571 / NBRC 15438 / GSS1)</name>
    <dbReference type="NCBI Taxonomy" id="273116"/>
    <lineage>
        <taxon>Archaea</taxon>
        <taxon>Methanobacteriati</taxon>
        <taxon>Thermoplasmatota</taxon>
        <taxon>Thermoplasmata</taxon>
        <taxon>Thermoplasmatales</taxon>
        <taxon>Thermoplasmataceae</taxon>
        <taxon>Thermoplasma</taxon>
    </lineage>
</organism>
<keyword evidence="1" id="KW-0472">Membrane</keyword>
<evidence type="ECO:0000256" key="1">
    <source>
        <dbReference type="SAM" id="Phobius"/>
    </source>
</evidence>
<sequence length="75" mass="8761">MNVAKRYFISMPYISISLIYNVLLGKIWIAIGEKSLMRSPSQKRTMNMSAGSQILWILGIKKLDIKKEYIRILQR</sequence>
<dbReference type="PaxDb" id="273116-14325001"/>
<keyword evidence="1" id="KW-1133">Transmembrane helix</keyword>
<name>Q97AM5_THEVO</name>
<accession>Q97AM5</accession>
<reference evidence="2 3" key="1">
    <citation type="journal article" date="1999" name="Proc. Jpn. Acad.">
        <title>Determination of the complete genomic DNA sequence of Thermoplasma volvanium GSS1.</title>
        <authorList>
            <person name="Kawashima T."/>
            <person name="Yamamoto Y."/>
            <person name="Aramaki H."/>
            <person name="Nunoshiba T."/>
            <person name="Kawamoto T."/>
            <person name="Watanabe K."/>
            <person name="Yamazaki M."/>
            <person name="Kanehori K."/>
            <person name="Amano N."/>
            <person name="Ohya Y."/>
            <person name="Makino K."/>
            <person name="Suzuki M."/>
        </authorList>
    </citation>
    <scope>NUCLEOTIDE SEQUENCE [LARGE SCALE GENOMIC DNA]</scope>
    <source>
        <strain evidence="3">ATCC 51530 / DSM 4299 / JCM 9571 / NBRC 15438 / GSS1</strain>
    </source>
</reference>
<dbReference type="KEGG" id="tvo:TVG0788047"/>
<evidence type="ECO:0000313" key="2">
    <source>
        <dbReference type="EMBL" id="BAB59927.1"/>
    </source>
</evidence>
<dbReference type="HOGENOM" id="CLU_2662574_0_0_2"/>
<gene>
    <name evidence="2" type="ORF">TVG0788047</name>
</gene>
<dbReference type="EMBL" id="BA000011">
    <property type="protein sequence ID" value="BAB59927.1"/>
    <property type="molecule type" value="Genomic_DNA"/>
</dbReference>
<evidence type="ECO:0000313" key="3">
    <source>
        <dbReference type="Proteomes" id="UP000001017"/>
    </source>
</evidence>
<feature type="transmembrane region" description="Helical" evidence="1">
    <location>
        <begin position="12"/>
        <end position="31"/>
    </location>
</feature>
<keyword evidence="1" id="KW-0812">Transmembrane</keyword>
<proteinExistence type="predicted"/>
<reference evidence="2 3" key="2">
    <citation type="journal article" date="2000" name="Proc. Natl. Acad. Sci. U.S.A.">
        <title>Archaeal adaptation to higher temperatures revealed by genomic sequence of Thermoplasma volcanium.</title>
        <authorList>
            <person name="Kawashima T."/>
            <person name="Amano N."/>
            <person name="Koike H."/>
            <person name="Makino S."/>
            <person name="Higuchi S."/>
            <person name="Kawashima-Ohya Y."/>
            <person name="Watanabe K."/>
            <person name="Yamazaki M."/>
            <person name="Kanehori K."/>
            <person name="Kawamoto T."/>
            <person name="Nunoshiba T."/>
            <person name="Yamamoto Y."/>
            <person name="Aramaki H."/>
            <person name="Makino K."/>
            <person name="Suzuki M."/>
        </authorList>
    </citation>
    <scope>NUCLEOTIDE SEQUENCE [LARGE SCALE GENOMIC DNA]</scope>
    <source>
        <strain evidence="3">ATCC 51530 / DSM 4299 / JCM 9571 / NBRC 15438 / GSS1</strain>
    </source>
</reference>
<protein>
    <submittedName>
        <fullName evidence="2">TVG0788047 protein</fullName>
    </submittedName>
</protein>
<dbReference type="AlphaFoldDB" id="Q97AM5"/>
<keyword evidence="3" id="KW-1185">Reference proteome</keyword>